<keyword evidence="2" id="KW-0129">CBS domain</keyword>
<proteinExistence type="predicted"/>
<reference evidence="4" key="1">
    <citation type="journal article" date="2020" name="mSystems">
        <title>Genome- and Community-Level Interaction Insights into Carbon Utilization and Element Cycling Functions of Hydrothermarchaeota in Hydrothermal Sediment.</title>
        <authorList>
            <person name="Zhou Z."/>
            <person name="Liu Y."/>
            <person name="Xu W."/>
            <person name="Pan J."/>
            <person name="Luo Z.H."/>
            <person name="Li M."/>
        </authorList>
    </citation>
    <scope>NUCLEOTIDE SEQUENCE [LARGE SCALE GENOMIC DNA]</scope>
    <source>
        <strain evidence="4">HyVt-389</strain>
    </source>
</reference>
<dbReference type="CDD" id="cd04584">
    <property type="entry name" value="CBS_pair_AcuB_like"/>
    <property type="match status" value="1"/>
</dbReference>
<dbReference type="SUPFAM" id="SSF54631">
    <property type="entry name" value="CBS-domain pair"/>
    <property type="match status" value="1"/>
</dbReference>
<dbReference type="InterPro" id="IPR046342">
    <property type="entry name" value="CBS_dom_sf"/>
</dbReference>
<protein>
    <submittedName>
        <fullName evidence="4">CBS domain-containing protein</fullName>
    </submittedName>
</protein>
<evidence type="ECO:0000256" key="1">
    <source>
        <dbReference type="ARBA" id="ARBA00022737"/>
    </source>
</evidence>
<dbReference type="PANTHER" id="PTHR48108">
    <property type="entry name" value="CBS DOMAIN-CONTAINING PROTEIN CBSX2, CHLOROPLASTIC"/>
    <property type="match status" value="1"/>
</dbReference>
<sequence>MHVSKWMATKVITVTKKTDIKEALQLMEKYSIRHLPVVEKGQFVGFVTESDLRPLLIPAMLEDIKVKDAMITEPVVVSPDTDIETAAKLIYQYKIGGLPVIEGKKVAGIITTTDILRAFIEIMGILMAGSRLDIAIGDAPDAFKEVCDIISNHHGRIISLGILPNEEETIYAFRLEKCDLKPIVKALSTSGYKVISTFP</sequence>
<dbReference type="AlphaFoldDB" id="A0A7C1VXP2"/>
<dbReference type="EMBL" id="DRIH01000162">
    <property type="protein sequence ID" value="HEC68099.1"/>
    <property type="molecule type" value="Genomic_DNA"/>
</dbReference>
<feature type="domain" description="CBS" evidence="3">
    <location>
        <begin position="70"/>
        <end position="125"/>
    </location>
</feature>
<organism evidence="4">
    <name type="scientific">Desulfofervidus auxilii</name>
    <dbReference type="NCBI Taxonomy" id="1621989"/>
    <lineage>
        <taxon>Bacteria</taxon>
        <taxon>Pseudomonadati</taxon>
        <taxon>Thermodesulfobacteriota</taxon>
        <taxon>Candidatus Desulfofervidia</taxon>
        <taxon>Candidatus Desulfofervidales</taxon>
        <taxon>Candidatus Desulfofervidaceae</taxon>
        <taxon>Candidatus Desulfofervidus</taxon>
    </lineage>
</organism>
<dbReference type="InterPro" id="IPR051462">
    <property type="entry name" value="CBS_domain-containing"/>
</dbReference>
<gene>
    <name evidence="4" type="ORF">ENI35_04735</name>
</gene>
<evidence type="ECO:0000313" key="4">
    <source>
        <dbReference type="EMBL" id="HEC68099.1"/>
    </source>
</evidence>
<dbReference type="Gene3D" id="3.10.580.10">
    <property type="entry name" value="CBS-domain"/>
    <property type="match status" value="1"/>
</dbReference>
<dbReference type="PROSITE" id="PS51371">
    <property type="entry name" value="CBS"/>
    <property type="match status" value="2"/>
</dbReference>
<name>A0A7C1VXP2_DESA2</name>
<feature type="domain" description="CBS" evidence="3">
    <location>
        <begin position="7"/>
        <end position="64"/>
    </location>
</feature>
<comment type="caution">
    <text evidence="4">The sequence shown here is derived from an EMBL/GenBank/DDBJ whole genome shotgun (WGS) entry which is preliminary data.</text>
</comment>
<keyword evidence="1" id="KW-0677">Repeat</keyword>
<evidence type="ECO:0000259" key="3">
    <source>
        <dbReference type="PROSITE" id="PS51371"/>
    </source>
</evidence>
<dbReference type="Pfam" id="PF00571">
    <property type="entry name" value="CBS"/>
    <property type="match status" value="2"/>
</dbReference>
<dbReference type="SMART" id="SM00116">
    <property type="entry name" value="CBS"/>
    <property type="match status" value="2"/>
</dbReference>
<dbReference type="PANTHER" id="PTHR48108:SF34">
    <property type="entry name" value="CBS DOMAIN-CONTAINING PROTEIN YHCV"/>
    <property type="match status" value="1"/>
</dbReference>
<accession>A0A7C1VXP2</accession>
<dbReference type="Proteomes" id="UP000885738">
    <property type="component" value="Unassembled WGS sequence"/>
</dbReference>
<dbReference type="InterPro" id="IPR000644">
    <property type="entry name" value="CBS_dom"/>
</dbReference>
<evidence type="ECO:0000256" key="2">
    <source>
        <dbReference type="PROSITE-ProRule" id="PRU00703"/>
    </source>
</evidence>